<dbReference type="Proteomes" id="UP001055712">
    <property type="component" value="Unassembled WGS sequence"/>
</dbReference>
<keyword evidence="8" id="KW-1185">Reference proteome</keyword>
<dbReference type="CDD" id="cd00683">
    <property type="entry name" value="Trans_IPPS_HH"/>
    <property type="match status" value="1"/>
</dbReference>
<accession>A0A9D4YZG4</accession>
<dbReference type="SFLD" id="SFLDG01212">
    <property type="entry name" value="Phytoene_synthase_like"/>
    <property type="match status" value="1"/>
</dbReference>
<dbReference type="PANTHER" id="PTHR31480">
    <property type="entry name" value="BIFUNCTIONAL LYCOPENE CYCLASE/PHYTOENE SYNTHASE"/>
    <property type="match status" value="1"/>
</dbReference>
<keyword evidence="4" id="KW-0808">Transferase</keyword>
<keyword evidence="5" id="KW-0125">Carotenoid biosynthesis</keyword>
<comment type="similarity">
    <text evidence="2">Belongs to the phytoene/squalene synthase family.</text>
</comment>
<dbReference type="GO" id="GO:0004311">
    <property type="term" value="F:geranylgeranyl diphosphate synthase activity"/>
    <property type="evidence" value="ECO:0007669"/>
    <property type="project" value="InterPro"/>
</dbReference>
<dbReference type="Gene3D" id="1.10.600.10">
    <property type="entry name" value="Farnesyl Diphosphate Synthase"/>
    <property type="match status" value="1"/>
</dbReference>
<dbReference type="InterPro" id="IPR008949">
    <property type="entry name" value="Isoprenoid_synthase_dom_sf"/>
</dbReference>
<evidence type="ECO:0000256" key="6">
    <source>
        <dbReference type="SAM" id="MobiDB-lite"/>
    </source>
</evidence>
<dbReference type="InterPro" id="IPR019845">
    <property type="entry name" value="Squalene/phytoene_synthase_CS"/>
</dbReference>
<dbReference type="InterPro" id="IPR033904">
    <property type="entry name" value="Trans_IPPS_HH"/>
</dbReference>
<gene>
    <name evidence="7" type="ORF">D9Q98_002543</name>
</gene>
<sequence length="380" mass="43035">MSTFLSTVKAAASQPQNSRPRGQRAKSSAAIVAQPTLGVLTAPPAAPGLLAGKDVEEHAMWLQIGLHESWEQEKRTLSQRWQGPELLQAYDRCGEVTSEYAKTFFLGTQLMTPEQAKAIWAIYVWCRRTDELVDGPNASRITPAALDRWENRLEALFEGRPYDALDAALTDTISRFPVHIQPFRDMIGGMRMDLVKSRYETYDELYDYCYRVAGTVALMSVPVMGVDKSYKGPLETVYRSALALGTANQLTNILRDVGEDASQRNRIYVPLDELAAFKIREEEVLNGTLFAASTGRIDDRWRAFMQFQIARARQIFTDAEEGVNQLDAEARWPVWTALVLYRQILDAIEANDYNNFTRRAYVPKWRKLVSLPAALLRARM</sequence>
<evidence type="ECO:0000313" key="7">
    <source>
        <dbReference type="EMBL" id="KAI3434466.1"/>
    </source>
</evidence>
<evidence type="ECO:0000256" key="3">
    <source>
        <dbReference type="ARBA" id="ARBA00012396"/>
    </source>
</evidence>
<proteinExistence type="inferred from homology"/>
<reference evidence="7" key="1">
    <citation type="journal article" date="2019" name="Plant J.">
        <title>Chlorella vulgaris genome assembly and annotation reveals the molecular basis for metabolic acclimation to high light conditions.</title>
        <authorList>
            <person name="Cecchin M."/>
            <person name="Marcolungo L."/>
            <person name="Rossato M."/>
            <person name="Girolomoni L."/>
            <person name="Cosentino E."/>
            <person name="Cuine S."/>
            <person name="Li-Beisson Y."/>
            <person name="Delledonne M."/>
            <person name="Ballottari M."/>
        </authorList>
    </citation>
    <scope>NUCLEOTIDE SEQUENCE</scope>
    <source>
        <strain evidence="7">211/11P</strain>
    </source>
</reference>
<dbReference type="GO" id="GO:0051996">
    <property type="term" value="F:squalene synthase [NAD(P)H] activity"/>
    <property type="evidence" value="ECO:0007669"/>
    <property type="project" value="InterPro"/>
</dbReference>
<reference evidence="7" key="2">
    <citation type="submission" date="2020-11" db="EMBL/GenBank/DDBJ databases">
        <authorList>
            <person name="Cecchin M."/>
            <person name="Marcolungo L."/>
            <person name="Rossato M."/>
            <person name="Girolomoni L."/>
            <person name="Cosentino E."/>
            <person name="Cuine S."/>
            <person name="Li-Beisson Y."/>
            <person name="Delledonne M."/>
            <person name="Ballottari M."/>
        </authorList>
    </citation>
    <scope>NUCLEOTIDE SEQUENCE</scope>
    <source>
        <strain evidence="7">211/11P</strain>
        <tissue evidence="7">Whole cell</tissue>
    </source>
</reference>
<dbReference type="AlphaFoldDB" id="A0A9D4YZG4"/>
<dbReference type="PROSITE" id="PS01045">
    <property type="entry name" value="SQUALEN_PHYTOEN_SYN_2"/>
    <property type="match status" value="1"/>
</dbReference>
<dbReference type="OrthoDB" id="6600518at2759"/>
<protein>
    <recommendedName>
        <fullName evidence="3">15-cis-phytoene synthase</fullName>
        <ecNumber evidence="3">2.5.1.32</ecNumber>
    </recommendedName>
</protein>
<dbReference type="InterPro" id="IPR044843">
    <property type="entry name" value="Trans_IPPS_bact-type"/>
</dbReference>
<comment type="caution">
    <text evidence="7">The sequence shown here is derived from an EMBL/GenBank/DDBJ whole genome shotgun (WGS) entry which is preliminary data.</text>
</comment>
<organism evidence="7 8">
    <name type="scientific">Chlorella vulgaris</name>
    <name type="common">Green alga</name>
    <dbReference type="NCBI Taxonomy" id="3077"/>
    <lineage>
        <taxon>Eukaryota</taxon>
        <taxon>Viridiplantae</taxon>
        <taxon>Chlorophyta</taxon>
        <taxon>core chlorophytes</taxon>
        <taxon>Trebouxiophyceae</taxon>
        <taxon>Chlorellales</taxon>
        <taxon>Chlorellaceae</taxon>
        <taxon>Chlorella clade</taxon>
        <taxon>Chlorella</taxon>
    </lineage>
</organism>
<evidence type="ECO:0000256" key="2">
    <source>
        <dbReference type="ARBA" id="ARBA00006251"/>
    </source>
</evidence>
<dbReference type="SFLD" id="SFLDG01018">
    <property type="entry name" value="Squalene/Phytoene_Synthase_Lik"/>
    <property type="match status" value="1"/>
</dbReference>
<evidence type="ECO:0000313" key="8">
    <source>
        <dbReference type="Proteomes" id="UP001055712"/>
    </source>
</evidence>
<dbReference type="InterPro" id="IPR002060">
    <property type="entry name" value="Squ/phyt_synthse"/>
</dbReference>
<evidence type="ECO:0000256" key="4">
    <source>
        <dbReference type="ARBA" id="ARBA00022679"/>
    </source>
</evidence>
<dbReference type="Pfam" id="PF00494">
    <property type="entry name" value="SQS_PSY"/>
    <property type="match status" value="1"/>
</dbReference>
<dbReference type="GO" id="GO:0009536">
    <property type="term" value="C:plastid"/>
    <property type="evidence" value="ECO:0007669"/>
    <property type="project" value="UniProtKB-ARBA"/>
</dbReference>
<dbReference type="SUPFAM" id="SSF48576">
    <property type="entry name" value="Terpenoid synthases"/>
    <property type="match status" value="1"/>
</dbReference>
<feature type="region of interest" description="Disordered" evidence="6">
    <location>
        <begin position="1"/>
        <end position="28"/>
    </location>
</feature>
<evidence type="ECO:0000256" key="5">
    <source>
        <dbReference type="ARBA" id="ARBA00022746"/>
    </source>
</evidence>
<dbReference type="FunFam" id="1.10.600.10:FF:000004">
    <property type="entry name" value="Phytoene synthase chloroplastic"/>
    <property type="match status" value="1"/>
</dbReference>
<dbReference type="EMBL" id="SIDB01000003">
    <property type="protein sequence ID" value="KAI3434466.1"/>
    <property type="molecule type" value="Genomic_DNA"/>
</dbReference>
<evidence type="ECO:0000256" key="1">
    <source>
        <dbReference type="ARBA" id="ARBA00001805"/>
    </source>
</evidence>
<dbReference type="SFLD" id="SFLDS00005">
    <property type="entry name" value="Isoprenoid_Synthase_Type_I"/>
    <property type="match status" value="1"/>
</dbReference>
<comment type="catalytic activity">
    <reaction evidence="1">
        <text>2 (2E,6E,10E)-geranylgeranyl diphosphate = 15-cis-phytoene + 2 diphosphate</text>
        <dbReference type="Rhea" id="RHEA:34475"/>
        <dbReference type="ChEBI" id="CHEBI:27787"/>
        <dbReference type="ChEBI" id="CHEBI:33019"/>
        <dbReference type="ChEBI" id="CHEBI:58756"/>
        <dbReference type="EC" id="2.5.1.32"/>
    </reaction>
</comment>
<name>A0A9D4YZG4_CHLVU</name>
<dbReference type="GO" id="GO:0016117">
    <property type="term" value="P:carotenoid biosynthetic process"/>
    <property type="evidence" value="ECO:0007669"/>
    <property type="project" value="UniProtKB-KW"/>
</dbReference>
<dbReference type="GO" id="GO:0046905">
    <property type="term" value="F:15-cis-phytoene synthase activity"/>
    <property type="evidence" value="ECO:0007669"/>
    <property type="project" value="UniProtKB-EC"/>
</dbReference>
<dbReference type="EC" id="2.5.1.32" evidence="3"/>